<accession>E4TJS1</accession>
<dbReference type="NCBIfam" id="TIGR00051">
    <property type="entry name" value="YbgC/FadM family acyl-CoA thioesterase"/>
    <property type="match status" value="1"/>
</dbReference>
<dbReference type="RefSeq" id="WP_013451479.1">
    <property type="nucleotide sequence ID" value="NC_014758.1"/>
</dbReference>
<keyword evidence="4" id="KW-1185">Reference proteome</keyword>
<dbReference type="AlphaFoldDB" id="E4TJS1"/>
<proteinExistence type="inferred from homology"/>
<dbReference type="InterPro" id="IPR029069">
    <property type="entry name" value="HotDog_dom_sf"/>
</dbReference>
<dbReference type="HOGENOM" id="CLU_101141_2_2_0"/>
<dbReference type="KEGG" id="cni:Calni_1359"/>
<dbReference type="Proteomes" id="UP000007039">
    <property type="component" value="Chromosome"/>
</dbReference>
<evidence type="ECO:0000313" key="4">
    <source>
        <dbReference type="Proteomes" id="UP000007039"/>
    </source>
</evidence>
<dbReference type="GO" id="GO:0047617">
    <property type="term" value="F:fatty acyl-CoA hydrolase activity"/>
    <property type="evidence" value="ECO:0007669"/>
    <property type="project" value="TreeGrafter"/>
</dbReference>
<evidence type="ECO:0000256" key="1">
    <source>
        <dbReference type="ARBA" id="ARBA00005953"/>
    </source>
</evidence>
<sequence>MREITFSGEIEVRYSDLDAYGHVNHATYFTYLETVRTKVFLYEFNELIKQGIYLIIVNASCDFKHPIHLGDKVIVSFNLKELKRTSFTLTYSIHNGSGLEYATAQTTLVSYDNNRKKAVPLPDLILSKFS</sequence>
<organism evidence="3 4">
    <name type="scientific">Calditerrivibrio nitroreducens (strain DSM 19672 / NBRC 101217 / Yu37-1)</name>
    <dbReference type="NCBI Taxonomy" id="768670"/>
    <lineage>
        <taxon>Bacteria</taxon>
        <taxon>Pseudomonadati</taxon>
        <taxon>Deferribacterota</taxon>
        <taxon>Deferribacteres</taxon>
        <taxon>Deferribacterales</taxon>
        <taxon>Calditerrivibrionaceae</taxon>
    </lineage>
</organism>
<comment type="similarity">
    <text evidence="1">Belongs to the 4-hydroxybenzoyl-CoA thioesterase family.</text>
</comment>
<evidence type="ECO:0000256" key="2">
    <source>
        <dbReference type="ARBA" id="ARBA00022801"/>
    </source>
</evidence>
<gene>
    <name evidence="3" type="ordered locus">Calni_1359</name>
</gene>
<reference evidence="3 4" key="2">
    <citation type="journal article" date="2011" name="Stand. Genomic Sci.">
        <title>Complete genome sequence of Calditerrivibrio nitroreducens type strain (Yu37-1).</title>
        <authorList>
            <person name="Pitluck S."/>
            <person name="Sikorski J."/>
            <person name="Zeytun A."/>
            <person name="Lapidus A."/>
            <person name="Nolan M."/>
            <person name="Lucas S."/>
            <person name="Hammon N."/>
            <person name="Deshpande S."/>
            <person name="Cheng J.F."/>
            <person name="Tapia R."/>
            <person name="Han C."/>
            <person name="Goodwin L."/>
            <person name="Liolios K."/>
            <person name="Pagani I."/>
            <person name="Ivanova N."/>
            <person name="Mavromatis K."/>
            <person name="Pati A."/>
            <person name="Chen A."/>
            <person name="Palaniappan K."/>
            <person name="Hauser L."/>
            <person name="Chang Y.J."/>
            <person name="Jeffries C.D."/>
            <person name="Detter J.C."/>
            <person name="Brambilla E."/>
            <person name="Djao O.D."/>
            <person name="Rohde M."/>
            <person name="Spring S."/>
            <person name="Goker M."/>
            <person name="Woyke T."/>
            <person name="Bristow J."/>
            <person name="Eisen J.A."/>
            <person name="Markowitz V."/>
            <person name="Hugenholtz P."/>
            <person name="Kyrpides N.C."/>
            <person name="Klenk H.P."/>
            <person name="Land M."/>
        </authorList>
    </citation>
    <scope>NUCLEOTIDE SEQUENCE [LARGE SCALE GENOMIC DNA]</scope>
    <source>
        <strain evidence="4">DSM 19672 / NBRC 101217 / Yu37-1</strain>
    </source>
</reference>
<dbReference type="InterPro" id="IPR006684">
    <property type="entry name" value="YbgC/YbaW"/>
</dbReference>
<keyword evidence="2" id="KW-0378">Hydrolase</keyword>
<reference key="1">
    <citation type="submission" date="2010-11" db="EMBL/GenBank/DDBJ databases">
        <title>The complete genome of chromosome of Calditerrivibrio nitroreducens DSM 19672.</title>
        <authorList>
            <consortium name="US DOE Joint Genome Institute (JGI-PGF)"/>
            <person name="Lucas S."/>
            <person name="Copeland A."/>
            <person name="Lapidus A."/>
            <person name="Bruce D."/>
            <person name="Goodwin L."/>
            <person name="Pitluck S."/>
            <person name="Kyrpides N."/>
            <person name="Mavromatis K."/>
            <person name="Ivanova N."/>
            <person name="Mikhailova N."/>
            <person name="Zeytun A."/>
            <person name="Brettin T."/>
            <person name="Detter J.C."/>
            <person name="Tapia R."/>
            <person name="Han C."/>
            <person name="Land M."/>
            <person name="Hauser L."/>
            <person name="Markowitz V."/>
            <person name="Cheng J.-F."/>
            <person name="Hugenholtz P."/>
            <person name="Woyke T."/>
            <person name="Wu D."/>
            <person name="Spring S."/>
            <person name="Schroeder M."/>
            <person name="Brambilla E."/>
            <person name="Klenk H.-P."/>
            <person name="Eisen J.A."/>
        </authorList>
    </citation>
    <scope>NUCLEOTIDE SEQUENCE [LARGE SCALE GENOMIC DNA]</scope>
    <source>
        <strain>DSM 19672</strain>
    </source>
</reference>
<dbReference type="PANTHER" id="PTHR31793">
    <property type="entry name" value="4-HYDROXYBENZOYL-COA THIOESTERASE FAMILY MEMBER"/>
    <property type="match status" value="1"/>
</dbReference>
<dbReference type="eggNOG" id="COG0824">
    <property type="taxonomic scope" value="Bacteria"/>
</dbReference>
<dbReference type="PANTHER" id="PTHR31793:SF27">
    <property type="entry name" value="NOVEL THIOESTERASE SUPERFAMILY DOMAIN AND SAPOSIN A-TYPE DOMAIN CONTAINING PROTEIN (0610012H03RIK)"/>
    <property type="match status" value="1"/>
</dbReference>
<dbReference type="STRING" id="768670.Calni_1359"/>
<dbReference type="Pfam" id="PF13279">
    <property type="entry name" value="4HBT_2"/>
    <property type="match status" value="1"/>
</dbReference>
<dbReference type="EMBL" id="CP002347">
    <property type="protein sequence ID" value="ADR19267.1"/>
    <property type="molecule type" value="Genomic_DNA"/>
</dbReference>
<evidence type="ECO:0000313" key="3">
    <source>
        <dbReference type="EMBL" id="ADR19267.1"/>
    </source>
</evidence>
<name>E4TJS1_CALNY</name>
<dbReference type="Gene3D" id="3.10.129.10">
    <property type="entry name" value="Hotdog Thioesterase"/>
    <property type="match status" value="1"/>
</dbReference>
<dbReference type="InterPro" id="IPR050563">
    <property type="entry name" value="4-hydroxybenzoyl-CoA_TE"/>
</dbReference>
<dbReference type="SUPFAM" id="SSF54637">
    <property type="entry name" value="Thioesterase/thiol ester dehydrase-isomerase"/>
    <property type="match status" value="1"/>
</dbReference>
<dbReference type="PIRSF" id="PIRSF003230">
    <property type="entry name" value="YbgC"/>
    <property type="match status" value="1"/>
</dbReference>
<dbReference type="CDD" id="cd00586">
    <property type="entry name" value="4HBT"/>
    <property type="match status" value="1"/>
</dbReference>
<protein>
    <submittedName>
        <fullName evidence="3">Thioesterase superfamily protein</fullName>
    </submittedName>
</protein>